<dbReference type="EMBL" id="AZBU02000013">
    <property type="protein sequence ID" value="TKR58549.1"/>
    <property type="molecule type" value="Genomic_DNA"/>
</dbReference>
<evidence type="ECO:0000313" key="1">
    <source>
        <dbReference type="EMBL" id="TKR58549.1"/>
    </source>
</evidence>
<keyword evidence="2" id="KW-1185">Reference proteome</keyword>
<protein>
    <submittedName>
        <fullName evidence="1">Uncharacterized protein</fullName>
    </submittedName>
</protein>
<accession>A0A4U5LRD5</accession>
<reference evidence="1 2" key="2">
    <citation type="journal article" date="2019" name="G3 (Bethesda)">
        <title>Hybrid Assembly of the Genome of the Entomopathogenic Nematode Steinernema carpocapsae Identifies the X-Chromosome.</title>
        <authorList>
            <person name="Serra L."/>
            <person name="Macchietto M."/>
            <person name="Macias-Munoz A."/>
            <person name="McGill C.J."/>
            <person name="Rodriguez I.M."/>
            <person name="Rodriguez B."/>
            <person name="Murad R."/>
            <person name="Mortazavi A."/>
        </authorList>
    </citation>
    <scope>NUCLEOTIDE SEQUENCE [LARGE SCALE GENOMIC DNA]</scope>
    <source>
        <strain evidence="1 2">ALL</strain>
    </source>
</reference>
<proteinExistence type="predicted"/>
<sequence>MEPCLEIAERPAGFALFVSETDRSFPASKLEMTPLCDFQTWLHPPVWPALFLSPCSLKPPVPNEPQPLFARVQTSRAVGMAEFVKHEGETFKVMKLKNIPTMELKNPDRSHSDVMWGSEPEGLVHIVIFAVRWEF</sequence>
<gene>
    <name evidence="1" type="ORF">L596_029978</name>
</gene>
<organism evidence="1 2">
    <name type="scientific">Steinernema carpocapsae</name>
    <name type="common">Entomopathogenic nematode</name>
    <dbReference type="NCBI Taxonomy" id="34508"/>
    <lineage>
        <taxon>Eukaryota</taxon>
        <taxon>Metazoa</taxon>
        <taxon>Ecdysozoa</taxon>
        <taxon>Nematoda</taxon>
        <taxon>Chromadorea</taxon>
        <taxon>Rhabditida</taxon>
        <taxon>Tylenchina</taxon>
        <taxon>Panagrolaimomorpha</taxon>
        <taxon>Strongyloidoidea</taxon>
        <taxon>Steinernematidae</taxon>
        <taxon>Steinernema</taxon>
    </lineage>
</organism>
<dbReference type="AlphaFoldDB" id="A0A4U5LRD5"/>
<dbReference type="Proteomes" id="UP000298663">
    <property type="component" value="Unassembled WGS sequence"/>
</dbReference>
<comment type="caution">
    <text evidence="1">The sequence shown here is derived from an EMBL/GenBank/DDBJ whole genome shotgun (WGS) entry which is preliminary data.</text>
</comment>
<name>A0A4U5LRD5_STECR</name>
<reference evidence="1 2" key="1">
    <citation type="journal article" date="2015" name="Genome Biol.">
        <title>Comparative genomics of Steinernema reveals deeply conserved gene regulatory networks.</title>
        <authorList>
            <person name="Dillman A.R."/>
            <person name="Macchietto M."/>
            <person name="Porter C.F."/>
            <person name="Rogers A."/>
            <person name="Williams B."/>
            <person name="Antoshechkin I."/>
            <person name="Lee M.M."/>
            <person name="Goodwin Z."/>
            <person name="Lu X."/>
            <person name="Lewis E.E."/>
            <person name="Goodrich-Blair H."/>
            <person name="Stock S.P."/>
            <person name="Adams B.J."/>
            <person name="Sternberg P.W."/>
            <person name="Mortazavi A."/>
        </authorList>
    </citation>
    <scope>NUCLEOTIDE SEQUENCE [LARGE SCALE GENOMIC DNA]</scope>
    <source>
        <strain evidence="1 2">ALL</strain>
    </source>
</reference>
<evidence type="ECO:0000313" key="2">
    <source>
        <dbReference type="Proteomes" id="UP000298663"/>
    </source>
</evidence>